<keyword evidence="9" id="KW-1185">Reference proteome</keyword>
<comment type="subcellular location">
    <subcellularLocation>
        <location evidence="1">Cytoplasm</location>
    </subcellularLocation>
</comment>
<feature type="domain" description="HTH cro/C1-type" evidence="7">
    <location>
        <begin position="10"/>
        <end position="63"/>
    </location>
</feature>
<dbReference type="InterPro" id="IPR011990">
    <property type="entry name" value="TPR-like_helical_dom_sf"/>
</dbReference>
<dbReference type="SUPFAM" id="SSF47413">
    <property type="entry name" value="lambda repressor-like DNA-binding domains"/>
    <property type="match status" value="1"/>
</dbReference>
<dbReference type="Gene3D" id="1.10.260.40">
    <property type="entry name" value="lambda repressor-like DNA-binding domains"/>
    <property type="match status" value="1"/>
</dbReference>
<accession>A0A6V8SLB1</accession>
<dbReference type="PROSITE" id="PS50943">
    <property type="entry name" value="HTH_CROC1"/>
    <property type="match status" value="1"/>
</dbReference>
<evidence type="ECO:0000256" key="6">
    <source>
        <dbReference type="PROSITE-ProRule" id="PRU00339"/>
    </source>
</evidence>
<keyword evidence="4 6" id="KW-0802">TPR repeat</keyword>
<proteinExistence type="inferred from homology"/>
<dbReference type="Pfam" id="PF13181">
    <property type="entry name" value="TPR_8"/>
    <property type="match status" value="2"/>
</dbReference>
<dbReference type="Proteomes" id="UP000580568">
    <property type="component" value="Unassembled WGS sequence"/>
</dbReference>
<evidence type="ECO:0000256" key="1">
    <source>
        <dbReference type="ARBA" id="ARBA00004496"/>
    </source>
</evidence>
<evidence type="ECO:0000256" key="3">
    <source>
        <dbReference type="ARBA" id="ARBA00022737"/>
    </source>
</evidence>
<dbReference type="InterPro" id="IPR019734">
    <property type="entry name" value="TPR_rpt"/>
</dbReference>
<dbReference type="InterPro" id="IPR001387">
    <property type="entry name" value="Cro/C1-type_HTH"/>
</dbReference>
<reference evidence="8 9" key="1">
    <citation type="submission" date="2020-07" db="EMBL/GenBank/DDBJ databases">
        <title>A new beta-1,3-glucan-decomposing anaerobic bacterium isolated from anoxic soil subjected to biological soil disinfestation.</title>
        <authorList>
            <person name="Ueki A."/>
            <person name="Tonouchi A."/>
        </authorList>
    </citation>
    <scope>NUCLEOTIDE SEQUENCE [LARGE SCALE GENOMIC DNA]</scope>
    <source>
        <strain evidence="8 9">TW1</strain>
    </source>
</reference>
<protein>
    <recommendedName>
        <fullName evidence="7">HTH cro/C1-type domain-containing protein</fullName>
    </recommendedName>
</protein>
<name>A0A6V8SLB1_9CLOT</name>
<dbReference type="EMBL" id="BLZR01000001">
    <property type="protein sequence ID" value="GFP75663.1"/>
    <property type="molecule type" value="Genomic_DNA"/>
</dbReference>
<dbReference type="GO" id="GO:0003677">
    <property type="term" value="F:DNA binding"/>
    <property type="evidence" value="ECO:0007669"/>
    <property type="project" value="InterPro"/>
</dbReference>
<dbReference type="AlphaFoldDB" id="A0A6V8SLB1"/>
<dbReference type="RefSeq" id="WP_183277152.1">
    <property type="nucleotide sequence ID" value="NZ_BLZR01000001.1"/>
</dbReference>
<evidence type="ECO:0000256" key="2">
    <source>
        <dbReference type="ARBA" id="ARBA00022490"/>
    </source>
</evidence>
<comment type="similarity">
    <text evidence="5">Belongs to the Rap family.</text>
</comment>
<comment type="caution">
    <text evidence="8">The sequence shown here is derived from an EMBL/GenBank/DDBJ whole genome shotgun (WGS) entry which is preliminary data.</text>
</comment>
<dbReference type="PANTHER" id="PTHR46630:SF1">
    <property type="entry name" value="TETRATRICOPEPTIDE REPEAT PROTEIN 29"/>
    <property type="match status" value="1"/>
</dbReference>
<evidence type="ECO:0000313" key="8">
    <source>
        <dbReference type="EMBL" id="GFP75663.1"/>
    </source>
</evidence>
<dbReference type="PANTHER" id="PTHR46630">
    <property type="entry name" value="TETRATRICOPEPTIDE REPEAT PROTEIN 29"/>
    <property type="match status" value="1"/>
</dbReference>
<gene>
    <name evidence="8" type="ORF">bsdtw1_01754</name>
</gene>
<dbReference type="InterPro" id="IPR010982">
    <property type="entry name" value="Lambda_DNA-bd_dom_sf"/>
</dbReference>
<dbReference type="GO" id="GO:0005737">
    <property type="term" value="C:cytoplasm"/>
    <property type="evidence" value="ECO:0007669"/>
    <property type="project" value="UniProtKB-SubCell"/>
</dbReference>
<dbReference type="PROSITE" id="PS50005">
    <property type="entry name" value="TPR"/>
    <property type="match status" value="1"/>
</dbReference>
<dbReference type="SUPFAM" id="SSF48452">
    <property type="entry name" value="TPR-like"/>
    <property type="match status" value="2"/>
</dbReference>
<evidence type="ECO:0000256" key="4">
    <source>
        <dbReference type="ARBA" id="ARBA00022803"/>
    </source>
</evidence>
<dbReference type="CDD" id="cd00093">
    <property type="entry name" value="HTH_XRE"/>
    <property type="match status" value="1"/>
</dbReference>
<sequence length="428" mass="49882">MNFYCPSQKIKIMRKRFHMNQMELEDTKMTRAFISMMESGKRKVSRASSKLLAQKFNIKAKELGLELGLDDEYFSRKPYEDAKIYCENELLNENDYEQLEELLNIALEFKLDYTSAKVYIKEGDRYFSEQGYNTAFINYVNALGKLKELKENREQSYVYNKIGLCKINIKEYEESVFYFNQAINYANEENDEISFAEAAYNLALAYSYMENHIKSVEILDKSILSSSIFEKIDFNFKMNIKVLKAKEIYNSGKKEKAVEEYISLIKELQDKNDVILSNVYSLLGDYYFEISNLHESLKYINNAQRLKGKLDKGSLPNTLKTKAKIFFKQGLSDESIMILELAMNISEELNDFNMLIAIYNELIKIYKEIKDADRIIEMSNNLIEILDKNNFEKGKDIALCNLMEVAINQGDSEQTNEILSKLNILLGK</sequence>
<evidence type="ECO:0000259" key="7">
    <source>
        <dbReference type="PROSITE" id="PS50943"/>
    </source>
</evidence>
<organism evidence="8 9">
    <name type="scientific">Clostridium fungisolvens</name>
    <dbReference type="NCBI Taxonomy" id="1604897"/>
    <lineage>
        <taxon>Bacteria</taxon>
        <taxon>Bacillati</taxon>
        <taxon>Bacillota</taxon>
        <taxon>Clostridia</taxon>
        <taxon>Eubacteriales</taxon>
        <taxon>Clostridiaceae</taxon>
        <taxon>Clostridium</taxon>
    </lineage>
</organism>
<dbReference type="InterPro" id="IPR051476">
    <property type="entry name" value="Bac_ResReg_Asp_Phosphatase"/>
</dbReference>
<keyword evidence="2" id="KW-0963">Cytoplasm</keyword>
<evidence type="ECO:0000256" key="5">
    <source>
        <dbReference type="ARBA" id="ARBA00038253"/>
    </source>
</evidence>
<dbReference type="Gene3D" id="1.25.40.10">
    <property type="entry name" value="Tetratricopeptide repeat domain"/>
    <property type="match status" value="2"/>
</dbReference>
<evidence type="ECO:0000313" key="9">
    <source>
        <dbReference type="Proteomes" id="UP000580568"/>
    </source>
</evidence>
<dbReference type="SMART" id="SM00028">
    <property type="entry name" value="TPR"/>
    <property type="match status" value="4"/>
</dbReference>
<feature type="repeat" description="TPR" evidence="6">
    <location>
        <begin position="156"/>
        <end position="189"/>
    </location>
</feature>
<keyword evidence="3" id="KW-0677">Repeat</keyword>
<dbReference type="SMART" id="SM00530">
    <property type="entry name" value="HTH_XRE"/>
    <property type="match status" value="1"/>
</dbReference>